<accession>A0A1H7FHB1</accession>
<reference evidence="3 4" key="1">
    <citation type="submission" date="2016-10" db="EMBL/GenBank/DDBJ databases">
        <authorList>
            <person name="de Groot N.N."/>
        </authorList>
    </citation>
    <scope>NUCLEOTIDE SEQUENCE [LARGE SCALE GENOMIC DNA]</scope>
    <source>
        <strain evidence="3 4">JCM 19513</strain>
    </source>
</reference>
<feature type="domain" description="Solute-binding protein family 3/N-terminal" evidence="2">
    <location>
        <begin position="34"/>
        <end position="253"/>
    </location>
</feature>
<dbReference type="Pfam" id="PF00497">
    <property type="entry name" value="SBP_bac_3"/>
    <property type="match status" value="1"/>
</dbReference>
<dbReference type="STRING" id="1429083.GCA_001885685_02331"/>
<protein>
    <submittedName>
        <fullName evidence="3">Polar amino acid transport system substrate-binding protein</fullName>
    </submittedName>
</protein>
<gene>
    <name evidence="3" type="ORF">SAMN05216214_101229</name>
</gene>
<dbReference type="InterPro" id="IPR001638">
    <property type="entry name" value="Solute-binding_3/MltF_N"/>
</dbReference>
<evidence type="ECO:0000259" key="2">
    <source>
        <dbReference type="Pfam" id="PF00497"/>
    </source>
</evidence>
<organism evidence="3 4">
    <name type="scientific">Atopomonas hussainii</name>
    <dbReference type="NCBI Taxonomy" id="1429083"/>
    <lineage>
        <taxon>Bacteria</taxon>
        <taxon>Pseudomonadati</taxon>
        <taxon>Pseudomonadota</taxon>
        <taxon>Gammaproteobacteria</taxon>
        <taxon>Pseudomonadales</taxon>
        <taxon>Pseudomonadaceae</taxon>
        <taxon>Atopomonas</taxon>
    </lineage>
</organism>
<name>A0A1H7FHB1_9GAMM</name>
<dbReference type="PANTHER" id="PTHR38834">
    <property type="entry name" value="PERIPLASMIC SUBSTRATE BINDING PROTEIN FAMILY 3"/>
    <property type="match status" value="1"/>
</dbReference>
<evidence type="ECO:0000313" key="4">
    <source>
        <dbReference type="Proteomes" id="UP000185766"/>
    </source>
</evidence>
<dbReference type="RefSeq" id="WP_074864254.1">
    <property type="nucleotide sequence ID" value="NZ_FOAS01000001.1"/>
</dbReference>
<dbReference type="Proteomes" id="UP000185766">
    <property type="component" value="Unassembled WGS sequence"/>
</dbReference>
<dbReference type="SUPFAM" id="SSF53850">
    <property type="entry name" value="Periplasmic binding protein-like II"/>
    <property type="match status" value="1"/>
</dbReference>
<evidence type="ECO:0000313" key="3">
    <source>
        <dbReference type="EMBL" id="SEK25496.1"/>
    </source>
</evidence>
<evidence type="ECO:0000256" key="1">
    <source>
        <dbReference type="SAM" id="SignalP"/>
    </source>
</evidence>
<sequence>MPVRGFTLALSLVLTLCGLSPQASAEHTGLTLYTENFPPYNYGNDEHADGFSVAVLEELSRRLKQPLHIRVVPFNRALQDVEKAPNRGLFSIYRTEERAARYKWVGPLTSANVALLAHRDRPITLSRLEDARSLERIGVQENSAYHYTLMSLGFANLDTAAAALPDEAGTPNIHRLYKGRINLWVATVASAREKARLLSYDPDELQIAWVLARDDLYLAFNLDTEDALIRDWQAALDQLKREPLWQQLEQRYLR</sequence>
<dbReference type="EMBL" id="FOAS01000001">
    <property type="protein sequence ID" value="SEK25496.1"/>
    <property type="molecule type" value="Genomic_DNA"/>
</dbReference>
<dbReference type="Gene3D" id="3.40.190.10">
    <property type="entry name" value="Periplasmic binding protein-like II"/>
    <property type="match status" value="2"/>
</dbReference>
<feature type="signal peptide" evidence="1">
    <location>
        <begin position="1"/>
        <end position="25"/>
    </location>
</feature>
<dbReference type="PANTHER" id="PTHR38834:SF3">
    <property type="entry name" value="SOLUTE-BINDING PROTEIN FAMILY 3_N-TERMINAL DOMAIN-CONTAINING PROTEIN"/>
    <property type="match status" value="1"/>
</dbReference>
<keyword evidence="1" id="KW-0732">Signal</keyword>
<feature type="chain" id="PRO_5010300179" evidence="1">
    <location>
        <begin position="26"/>
        <end position="254"/>
    </location>
</feature>
<dbReference type="AlphaFoldDB" id="A0A1H7FHB1"/>
<keyword evidence="4" id="KW-1185">Reference proteome</keyword>
<proteinExistence type="predicted"/>